<dbReference type="OrthoDB" id="7806142at2759"/>
<accession>A0A0M4EYP6</accession>
<dbReference type="InterPro" id="IPR000253">
    <property type="entry name" value="FHA_dom"/>
</dbReference>
<dbReference type="EMBL" id="CP012528">
    <property type="protein sequence ID" value="ALC49130.1"/>
    <property type="molecule type" value="Genomic_DNA"/>
</dbReference>
<feature type="domain" description="FHA" evidence="1">
    <location>
        <begin position="20"/>
        <end position="72"/>
    </location>
</feature>
<dbReference type="Proteomes" id="UP000494163">
    <property type="component" value="Chromosome X"/>
</dbReference>
<dbReference type="OMA" id="RIGNNAQ"/>
<proteinExistence type="predicted"/>
<dbReference type="InterPro" id="IPR040513">
    <property type="entry name" value="MU2_FHA"/>
</dbReference>
<gene>
    <name evidence="2" type="ORF">Dbus_chrXg986</name>
</gene>
<dbReference type="Pfam" id="PF18221">
    <property type="entry name" value="MU2_FHA"/>
    <property type="match status" value="1"/>
</dbReference>
<reference evidence="2 3" key="1">
    <citation type="submission" date="2015-08" db="EMBL/GenBank/DDBJ databases">
        <title>Ancestral chromatin configuration constrains chromatin evolution on differentiating sex chromosomes in Drosophila.</title>
        <authorList>
            <person name="Zhou Q."/>
            <person name="Bachtrog D."/>
        </authorList>
    </citation>
    <scope>NUCLEOTIDE SEQUENCE [LARGE SCALE GENOMIC DNA]</scope>
    <source>
        <tissue evidence="2">Whole larvae</tissue>
    </source>
</reference>
<name>A0A0M4EYP6_DROBS</name>
<dbReference type="AlphaFoldDB" id="A0A0M4EYP6"/>
<dbReference type="SMR" id="A0A0M4EYP6"/>
<dbReference type="Gene3D" id="2.60.200.20">
    <property type="match status" value="1"/>
</dbReference>
<protein>
    <submittedName>
        <fullName evidence="2">CG15734</fullName>
    </submittedName>
</protein>
<evidence type="ECO:0000313" key="2">
    <source>
        <dbReference type="EMBL" id="ALC49130.1"/>
    </source>
</evidence>
<evidence type="ECO:0000313" key="3">
    <source>
        <dbReference type="Proteomes" id="UP000494163"/>
    </source>
</evidence>
<dbReference type="InterPro" id="IPR008984">
    <property type="entry name" value="SMAD_FHA_dom_sf"/>
</dbReference>
<evidence type="ECO:0000259" key="1">
    <source>
        <dbReference type="PROSITE" id="PS50006"/>
    </source>
</evidence>
<organism evidence="2 3">
    <name type="scientific">Drosophila busckii</name>
    <name type="common">Fruit fly</name>
    <dbReference type="NCBI Taxonomy" id="30019"/>
    <lineage>
        <taxon>Eukaryota</taxon>
        <taxon>Metazoa</taxon>
        <taxon>Ecdysozoa</taxon>
        <taxon>Arthropoda</taxon>
        <taxon>Hexapoda</taxon>
        <taxon>Insecta</taxon>
        <taxon>Pterygota</taxon>
        <taxon>Neoptera</taxon>
        <taxon>Endopterygota</taxon>
        <taxon>Diptera</taxon>
        <taxon>Brachycera</taxon>
        <taxon>Muscomorpha</taxon>
        <taxon>Ephydroidea</taxon>
        <taxon>Drosophilidae</taxon>
        <taxon>Drosophila</taxon>
    </lineage>
</organism>
<sequence length="107" mass="11697">MASITFKGRPTVVLRTYQVLRIGNNLNDKQLDFCLDDKSVDKLHATLTRSERGLFLVNESSHGSVSVNGERFSGPILITYRDAINGIVSLRFGRTEATLLVSGSLGA</sequence>
<keyword evidence="3" id="KW-1185">Reference proteome</keyword>
<dbReference type="CDD" id="cd00060">
    <property type="entry name" value="FHA"/>
    <property type="match status" value="1"/>
</dbReference>
<dbReference type="PROSITE" id="PS50006">
    <property type="entry name" value="FHA_DOMAIN"/>
    <property type="match status" value="1"/>
</dbReference>
<dbReference type="SUPFAM" id="SSF49879">
    <property type="entry name" value="SMAD/FHA domain"/>
    <property type="match status" value="1"/>
</dbReference>